<dbReference type="Gene3D" id="3.10.350.10">
    <property type="entry name" value="LysM domain"/>
    <property type="match status" value="1"/>
</dbReference>
<feature type="domain" description="LysM" evidence="2">
    <location>
        <begin position="57"/>
        <end position="101"/>
    </location>
</feature>
<reference evidence="3 4" key="1">
    <citation type="submission" date="2017-02" db="EMBL/GenBank/DDBJ databases">
        <title>Draft genome sequence of Moraxella lincolnii CCUG 9405T type strain.</title>
        <authorList>
            <person name="Salva-Serra F."/>
            <person name="Engstrom-Jakobsson H."/>
            <person name="Thorell K."/>
            <person name="Jaen-Luchoro D."/>
            <person name="Gonzales-Siles L."/>
            <person name="Karlsson R."/>
            <person name="Yazdan S."/>
            <person name="Boulund F."/>
            <person name="Johnning A."/>
            <person name="Engstrand L."/>
            <person name="Kristiansson E."/>
            <person name="Moore E."/>
        </authorList>
    </citation>
    <scope>NUCLEOTIDE SEQUENCE [LARGE SCALE GENOMIC DNA]</scope>
    <source>
        <strain evidence="3 4">CCUG 9405</strain>
    </source>
</reference>
<dbReference type="InterPro" id="IPR011055">
    <property type="entry name" value="Dup_hybrid_motif"/>
</dbReference>
<evidence type="ECO:0000259" key="2">
    <source>
        <dbReference type="PROSITE" id="PS51782"/>
    </source>
</evidence>
<feature type="signal peptide" evidence="1">
    <location>
        <begin position="1"/>
        <end position="34"/>
    </location>
</feature>
<dbReference type="STRING" id="90241.B0682_04210"/>
<dbReference type="SUPFAM" id="SSF51261">
    <property type="entry name" value="Duplicated hybrid motif"/>
    <property type="match status" value="1"/>
</dbReference>
<dbReference type="Pfam" id="PF01551">
    <property type="entry name" value="Peptidase_M23"/>
    <property type="match status" value="1"/>
</dbReference>
<dbReference type="Pfam" id="PF01476">
    <property type="entry name" value="LysM"/>
    <property type="match status" value="1"/>
</dbReference>
<dbReference type="PANTHER" id="PTHR21666">
    <property type="entry name" value="PEPTIDASE-RELATED"/>
    <property type="match status" value="1"/>
</dbReference>
<dbReference type="InterPro" id="IPR050570">
    <property type="entry name" value="Cell_wall_metabolism_enzyme"/>
</dbReference>
<sequence>MSKLKQISCLSCGYLRLLLNALWVVSVLALTACASPNPHQVNTSTQNIIINEQGVPNRYLVKSGDTVSRIAQRYGLNYREIGRLNQLDSHYTIYAGTWLTLWNARTNTSYLPSNQNIKVAKGFMLPSHNRVIGEFNKSNGIIGMWFEGQLNDPVLASQDGKVLYVGESLKDYGKLIMLEHGNGVVTAYAHNNRLLVSQDELVKRGQPIATMGHIATHSAIRNNMAVNGMAANNNANNNNNVVALEFQVRLHGEPIDPRSILTN</sequence>
<gene>
    <name evidence="3" type="ORF">B0682_04210</name>
</gene>
<dbReference type="AlphaFoldDB" id="A0A1T0CI62"/>
<dbReference type="Proteomes" id="UP000191094">
    <property type="component" value="Unassembled WGS sequence"/>
</dbReference>
<dbReference type="CDD" id="cd00118">
    <property type="entry name" value="LysM"/>
    <property type="match status" value="1"/>
</dbReference>
<dbReference type="OrthoDB" id="9795421at2"/>
<accession>A0A1T0CI62</accession>
<dbReference type="GO" id="GO:0004222">
    <property type="term" value="F:metalloendopeptidase activity"/>
    <property type="evidence" value="ECO:0007669"/>
    <property type="project" value="TreeGrafter"/>
</dbReference>
<dbReference type="CDD" id="cd12797">
    <property type="entry name" value="M23_peptidase"/>
    <property type="match status" value="1"/>
</dbReference>
<keyword evidence="4" id="KW-1185">Reference proteome</keyword>
<evidence type="ECO:0000313" key="3">
    <source>
        <dbReference type="EMBL" id="OOS22037.1"/>
    </source>
</evidence>
<dbReference type="PROSITE" id="PS51782">
    <property type="entry name" value="LYSM"/>
    <property type="match status" value="1"/>
</dbReference>
<dbReference type="RefSeq" id="WP_078307065.1">
    <property type="nucleotide sequence ID" value="NZ_MUYT01000004.1"/>
</dbReference>
<organism evidence="3 4">
    <name type="scientific">Lwoffella lincolnii</name>
    <dbReference type="NCBI Taxonomy" id="90241"/>
    <lineage>
        <taxon>Bacteria</taxon>
        <taxon>Pseudomonadati</taxon>
        <taxon>Pseudomonadota</taxon>
        <taxon>Gammaproteobacteria</taxon>
        <taxon>Moraxellales</taxon>
        <taxon>Moraxellaceae</taxon>
        <taxon>Lwoffella</taxon>
    </lineage>
</organism>
<dbReference type="InterPro" id="IPR018392">
    <property type="entry name" value="LysM"/>
</dbReference>
<evidence type="ECO:0000313" key="4">
    <source>
        <dbReference type="Proteomes" id="UP000191094"/>
    </source>
</evidence>
<comment type="caution">
    <text evidence="3">The sequence shown here is derived from an EMBL/GenBank/DDBJ whole genome shotgun (WGS) entry which is preliminary data.</text>
</comment>
<keyword evidence="1" id="KW-0732">Signal</keyword>
<dbReference type="Gene3D" id="2.70.70.10">
    <property type="entry name" value="Glucose Permease (Domain IIA)"/>
    <property type="match status" value="1"/>
</dbReference>
<dbReference type="EMBL" id="MUYT01000004">
    <property type="protein sequence ID" value="OOS22037.1"/>
    <property type="molecule type" value="Genomic_DNA"/>
</dbReference>
<dbReference type="InterPro" id="IPR016047">
    <property type="entry name" value="M23ase_b-sheet_dom"/>
</dbReference>
<dbReference type="PROSITE" id="PS51257">
    <property type="entry name" value="PROKAR_LIPOPROTEIN"/>
    <property type="match status" value="1"/>
</dbReference>
<feature type="chain" id="PRO_5010528766" description="LysM domain-containing protein" evidence="1">
    <location>
        <begin position="35"/>
        <end position="263"/>
    </location>
</feature>
<evidence type="ECO:0000256" key="1">
    <source>
        <dbReference type="SAM" id="SignalP"/>
    </source>
</evidence>
<dbReference type="InterPro" id="IPR036779">
    <property type="entry name" value="LysM_dom_sf"/>
</dbReference>
<dbReference type="PANTHER" id="PTHR21666:SF270">
    <property type="entry name" value="MUREIN HYDROLASE ACTIVATOR ENVC"/>
    <property type="match status" value="1"/>
</dbReference>
<dbReference type="SMART" id="SM00257">
    <property type="entry name" value="LysM"/>
    <property type="match status" value="1"/>
</dbReference>
<protein>
    <recommendedName>
        <fullName evidence="2">LysM domain-containing protein</fullName>
    </recommendedName>
</protein>
<name>A0A1T0CI62_9GAMM</name>
<proteinExistence type="predicted"/>